<evidence type="ECO:0000256" key="1">
    <source>
        <dbReference type="PROSITE-ProRule" id="PRU00176"/>
    </source>
</evidence>
<keyword evidence="1" id="KW-0694">RNA-binding</keyword>
<dbReference type="EMBL" id="JAFJZO010000025">
    <property type="protein sequence ID" value="KAG5502840.1"/>
    <property type="molecule type" value="Genomic_DNA"/>
</dbReference>
<organism evidence="4 5">
    <name type="scientific">Porcisia hertigi</name>
    <dbReference type="NCBI Taxonomy" id="2761500"/>
    <lineage>
        <taxon>Eukaryota</taxon>
        <taxon>Discoba</taxon>
        <taxon>Euglenozoa</taxon>
        <taxon>Kinetoplastea</taxon>
        <taxon>Metakinetoplastina</taxon>
        <taxon>Trypanosomatida</taxon>
        <taxon>Trypanosomatidae</taxon>
        <taxon>Leishmaniinae</taxon>
        <taxon>Porcisia</taxon>
    </lineage>
</organism>
<dbReference type="InterPro" id="IPR000504">
    <property type="entry name" value="RRM_dom"/>
</dbReference>
<proteinExistence type="predicted"/>
<feature type="compositionally biased region" description="Low complexity" evidence="2">
    <location>
        <begin position="369"/>
        <end position="382"/>
    </location>
</feature>
<protein>
    <recommendedName>
        <fullName evidence="3">RRM domain-containing protein</fullName>
    </recommendedName>
</protein>
<dbReference type="PROSITE" id="PS50102">
    <property type="entry name" value="RRM"/>
    <property type="match status" value="1"/>
</dbReference>
<feature type="compositionally biased region" description="Polar residues" evidence="2">
    <location>
        <begin position="217"/>
        <end position="226"/>
    </location>
</feature>
<dbReference type="OrthoDB" id="4726at2759"/>
<comment type="caution">
    <text evidence="4">The sequence shown here is derived from an EMBL/GenBank/DDBJ whole genome shotgun (WGS) entry which is preliminary data.</text>
</comment>
<feature type="compositionally biased region" description="Polar residues" evidence="2">
    <location>
        <begin position="304"/>
        <end position="313"/>
    </location>
</feature>
<feature type="compositionally biased region" description="Basic and acidic residues" evidence="2">
    <location>
        <begin position="284"/>
        <end position="296"/>
    </location>
</feature>
<sequence length="464" mass="50123">MPAKQKKGRGKTVNLFQFNEDYIPEEALDWAEDDWMTAEQVGEAKLSEKIAKQRQEYSRVANNTLDQQESFRTAAVSEQKRSFTIDDLQPPYVAHFGNLRNGTTEEDFLSLFNRDAIAAHRLINQDGKSFAFVEFVSTQALMVALSLDQTFQRGRRMYVDLATPKQVERLLNRNTNERPGMSRDAAGQQQPGGLAAMGLSRDVFGGQQPEDQPGMQRMTSRSNFGSRTELHNFGDLSRDVLGSAVQQASPVSGSPMGSAGSPLNLGNWRSDAPEQQPDFSMLRENGRSEEGLDRRTGNLRHSSDPASPVTQGEVSLEAKSNPFSGEIGNWRDAPRVEPPKTEKESEGAVKDDATAPSDRKTEESNAGCANNSDAASSPNSNGRGRGAGGLGRGGGAGAIDRSSFGGERSGFGGERSGFGGERSGFGGERSRFGGERSGFGGERGAPSKPSGPVSTDKWADLRRS</sequence>
<evidence type="ECO:0000313" key="5">
    <source>
        <dbReference type="Proteomes" id="UP000674318"/>
    </source>
</evidence>
<keyword evidence="5" id="KW-1185">Reference proteome</keyword>
<feature type="domain" description="RRM" evidence="3">
    <location>
        <begin position="92"/>
        <end position="164"/>
    </location>
</feature>
<dbReference type="InterPro" id="IPR035979">
    <property type="entry name" value="RBD_domain_sf"/>
</dbReference>
<accession>A0A836IT48</accession>
<dbReference type="RefSeq" id="XP_067756612.1">
    <property type="nucleotide sequence ID" value="XM_067900591.1"/>
</dbReference>
<dbReference type="Proteomes" id="UP000674318">
    <property type="component" value="Unassembled WGS sequence"/>
</dbReference>
<feature type="compositionally biased region" description="Low complexity" evidence="2">
    <location>
        <begin position="185"/>
        <end position="198"/>
    </location>
</feature>
<evidence type="ECO:0000256" key="2">
    <source>
        <dbReference type="SAM" id="MobiDB-lite"/>
    </source>
</evidence>
<dbReference type="GO" id="GO:0003723">
    <property type="term" value="F:RNA binding"/>
    <property type="evidence" value="ECO:0007669"/>
    <property type="project" value="UniProtKB-UniRule"/>
</dbReference>
<feature type="region of interest" description="Disordered" evidence="2">
    <location>
        <begin position="244"/>
        <end position="464"/>
    </location>
</feature>
<feature type="compositionally biased region" description="Gly residues" evidence="2">
    <location>
        <begin position="407"/>
        <end position="427"/>
    </location>
</feature>
<evidence type="ECO:0000313" key="4">
    <source>
        <dbReference type="EMBL" id="KAG5502840.1"/>
    </source>
</evidence>
<feature type="compositionally biased region" description="Gly residues" evidence="2">
    <location>
        <begin position="383"/>
        <end position="397"/>
    </location>
</feature>
<feature type="compositionally biased region" description="Basic and acidic residues" evidence="2">
    <location>
        <begin position="332"/>
        <end position="363"/>
    </location>
</feature>
<gene>
    <name evidence="4" type="ORF">JKF63_04609</name>
</gene>
<dbReference type="Gene3D" id="3.30.70.330">
    <property type="match status" value="1"/>
</dbReference>
<dbReference type="AlphaFoldDB" id="A0A836IT48"/>
<dbReference type="SUPFAM" id="SSF54928">
    <property type="entry name" value="RNA-binding domain, RBD"/>
    <property type="match status" value="1"/>
</dbReference>
<dbReference type="GeneID" id="94290668"/>
<reference evidence="4 5" key="1">
    <citation type="submission" date="2021-02" db="EMBL/GenBank/DDBJ databases">
        <title>Porcisia hertigi Genome sequencing and assembly.</title>
        <authorList>
            <person name="Almutairi H."/>
            <person name="Gatherer D."/>
        </authorList>
    </citation>
    <scope>NUCLEOTIDE SEQUENCE [LARGE SCALE GENOMIC DNA]</scope>
    <source>
        <strain evidence="4 5">C119</strain>
    </source>
</reference>
<dbReference type="InterPro" id="IPR012677">
    <property type="entry name" value="Nucleotide-bd_a/b_plait_sf"/>
</dbReference>
<dbReference type="KEGG" id="phet:94290668"/>
<name>A0A836IT48_9TRYP</name>
<feature type="region of interest" description="Disordered" evidence="2">
    <location>
        <begin position="170"/>
        <end position="230"/>
    </location>
</feature>
<evidence type="ECO:0000259" key="3">
    <source>
        <dbReference type="PROSITE" id="PS50102"/>
    </source>
</evidence>